<comment type="subunit">
    <text evidence="2">Interacts with COX5B; this interaction may contribute to localize PYROXD2 to the inner face of the inner mitochondrial membrane.</text>
</comment>
<dbReference type="Pfam" id="PF01593">
    <property type="entry name" value="Amino_oxidase"/>
    <property type="match status" value="1"/>
</dbReference>
<organism evidence="5 6">
    <name type="scientific">Hyphococcus luteus</name>
    <dbReference type="NCBI Taxonomy" id="2058213"/>
    <lineage>
        <taxon>Bacteria</taxon>
        <taxon>Pseudomonadati</taxon>
        <taxon>Pseudomonadota</taxon>
        <taxon>Alphaproteobacteria</taxon>
        <taxon>Parvularculales</taxon>
        <taxon>Parvularculaceae</taxon>
        <taxon>Hyphococcus</taxon>
    </lineage>
</organism>
<dbReference type="GO" id="GO:0016491">
    <property type="term" value="F:oxidoreductase activity"/>
    <property type="evidence" value="ECO:0007669"/>
    <property type="project" value="InterPro"/>
</dbReference>
<dbReference type="OrthoDB" id="9774675at2"/>
<feature type="domain" description="Amine oxidase" evidence="4">
    <location>
        <begin position="39"/>
        <end position="322"/>
    </location>
</feature>
<evidence type="ECO:0000256" key="1">
    <source>
        <dbReference type="ARBA" id="ARBA00037217"/>
    </source>
</evidence>
<comment type="caution">
    <text evidence="5">The sequence shown here is derived from an EMBL/GenBank/DDBJ whole genome shotgun (WGS) entry which is preliminary data.</text>
</comment>
<dbReference type="EMBL" id="PJCH01000009">
    <property type="protein sequence ID" value="PQA87263.1"/>
    <property type="molecule type" value="Genomic_DNA"/>
</dbReference>
<dbReference type="Gene3D" id="3.50.50.60">
    <property type="entry name" value="FAD/NAD(P)-binding domain"/>
    <property type="match status" value="2"/>
</dbReference>
<dbReference type="SUPFAM" id="SSF51905">
    <property type="entry name" value="FAD/NAD(P)-binding domain"/>
    <property type="match status" value="1"/>
</dbReference>
<evidence type="ECO:0000313" key="6">
    <source>
        <dbReference type="Proteomes" id="UP000239504"/>
    </source>
</evidence>
<evidence type="ECO:0000256" key="3">
    <source>
        <dbReference type="ARBA" id="ARBA00040298"/>
    </source>
</evidence>
<dbReference type="AlphaFoldDB" id="A0A2S7K432"/>
<dbReference type="PANTHER" id="PTHR10668">
    <property type="entry name" value="PHYTOENE DEHYDROGENASE"/>
    <property type="match status" value="1"/>
</dbReference>
<keyword evidence="6" id="KW-1185">Reference proteome</keyword>
<evidence type="ECO:0000313" key="5">
    <source>
        <dbReference type="EMBL" id="PQA87263.1"/>
    </source>
</evidence>
<evidence type="ECO:0000256" key="2">
    <source>
        <dbReference type="ARBA" id="ARBA00038825"/>
    </source>
</evidence>
<dbReference type="Proteomes" id="UP000239504">
    <property type="component" value="Unassembled WGS sequence"/>
</dbReference>
<proteinExistence type="predicted"/>
<dbReference type="PANTHER" id="PTHR10668:SF103">
    <property type="entry name" value="PYRIDINE NUCLEOTIDE-DISULFIDE OXIDOREDUCTASE DOMAIN-CONTAINING PROTEIN 2"/>
    <property type="match status" value="1"/>
</dbReference>
<dbReference type="InterPro" id="IPR036188">
    <property type="entry name" value="FAD/NAD-bd_sf"/>
</dbReference>
<gene>
    <name evidence="5" type="ORF">CW354_12580</name>
</gene>
<dbReference type="RefSeq" id="WP_104830450.1">
    <property type="nucleotide sequence ID" value="NZ_PJCH01000009.1"/>
</dbReference>
<accession>A0A2S7K432</accession>
<evidence type="ECO:0000259" key="4">
    <source>
        <dbReference type="Pfam" id="PF01593"/>
    </source>
</evidence>
<dbReference type="InterPro" id="IPR002937">
    <property type="entry name" value="Amino_oxidase"/>
</dbReference>
<reference evidence="5 6" key="1">
    <citation type="submission" date="2017-12" db="EMBL/GenBank/DDBJ databases">
        <authorList>
            <person name="Hurst M.R.H."/>
        </authorList>
    </citation>
    <scope>NUCLEOTIDE SEQUENCE [LARGE SCALE GENOMIC DNA]</scope>
    <source>
        <strain evidence="5 6">SY-3-19</strain>
    </source>
</reference>
<protein>
    <recommendedName>
        <fullName evidence="3">Pyridine nucleotide-disulfide oxidoreductase domain-containing protein 2</fullName>
    </recommendedName>
</protein>
<sequence length="538" mass="56329">MSNQKNPIGDKDGREKSKTSAHLIEGGIDAIVIGAGAEGLAAAAYLGKAGLHTVLVGAGPEIGGRIAAREIASGVDGVDGEHLVTVLDPEVIAELDLYRHGLEFAARRLDTTYFFESGNVLRFDGDLAQAALLSLDNDDDCEALEAFMGEVLEMSAFLRPAFRPFAFPAAGDQQRKLEKALSGAAPEMAARLRQYLLSSADEILRNRFGDGPLRALLLAETAFRSAAAPGEPFSFLSLLRRYAGEAAGLQGAAAYPKGGAVSVIAALRRAAQAAKVDVRAATPVKSILIEGDKVGGVTLADGGQLRAPIVVAAIDADQAYLKMIGAGLLDIGLQRALTARKPEISSARMQIVLKGVAQDDATRRNMMRRLVYAPSPEALTKAFIEARAGRVPERLIVEAVFPTALDEGAALDKRQLISVMAHPLPFDAEPDAARREAIRTAILDSIEMFAAGFSGRIEADDLRLAADEAAAAKANPAAYAAKPDVLRQWALSSAVTGSGGIGGFYFCGPEAQIGAGLSCASGRAAARAALRAYRKGAA</sequence>
<comment type="function">
    <text evidence="1">Probable oxidoreductase that may play a role as regulator of mitochondrial function.</text>
</comment>
<name>A0A2S7K432_9PROT</name>